<dbReference type="PROSITE" id="PS00061">
    <property type="entry name" value="ADH_SHORT"/>
    <property type="match status" value="1"/>
</dbReference>
<dbReference type="EMBL" id="UINC01001106">
    <property type="protein sequence ID" value="SUZ70959.1"/>
    <property type="molecule type" value="Genomic_DNA"/>
</dbReference>
<protein>
    <recommendedName>
        <fullName evidence="4">Ketoreductase domain-containing protein</fullName>
    </recommendedName>
</protein>
<proteinExistence type="inferred from homology"/>
<feature type="domain" description="Ketoreductase" evidence="4">
    <location>
        <begin position="15"/>
        <end position="198"/>
    </location>
</feature>
<accession>A0A381PY94</accession>
<reference evidence="5" key="1">
    <citation type="submission" date="2018-05" db="EMBL/GenBank/DDBJ databases">
        <authorList>
            <person name="Lanie J.A."/>
            <person name="Ng W.-L."/>
            <person name="Kazmierczak K.M."/>
            <person name="Andrzejewski T.M."/>
            <person name="Davidsen T.M."/>
            <person name="Wayne K.J."/>
            <person name="Tettelin H."/>
            <person name="Glass J.I."/>
            <person name="Rusch D."/>
            <person name="Podicherti R."/>
            <person name="Tsui H.-C.T."/>
            <person name="Winkler M.E."/>
        </authorList>
    </citation>
    <scope>NUCLEOTIDE SEQUENCE</scope>
</reference>
<keyword evidence="2" id="KW-0521">NADP</keyword>
<dbReference type="InterPro" id="IPR057326">
    <property type="entry name" value="KR_dom"/>
</dbReference>
<evidence type="ECO:0000313" key="5">
    <source>
        <dbReference type="EMBL" id="SUZ70959.1"/>
    </source>
</evidence>
<name>A0A381PY94_9ZZZZ</name>
<dbReference type="InterPro" id="IPR036291">
    <property type="entry name" value="NAD(P)-bd_dom_sf"/>
</dbReference>
<dbReference type="PANTHER" id="PTHR43618:SF8">
    <property type="entry name" value="7ALPHA-HYDROXYSTEROID DEHYDROGENASE"/>
    <property type="match status" value="1"/>
</dbReference>
<dbReference type="SUPFAM" id="SSF51735">
    <property type="entry name" value="NAD(P)-binding Rossmann-fold domains"/>
    <property type="match status" value="1"/>
</dbReference>
<evidence type="ECO:0000259" key="4">
    <source>
        <dbReference type="SMART" id="SM00822"/>
    </source>
</evidence>
<evidence type="ECO:0000256" key="2">
    <source>
        <dbReference type="ARBA" id="ARBA00022857"/>
    </source>
</evidence>
<dbReference type="InterPro" id="IPR052178">
    <property type="entry name" value="Sec_Metab_Biosynth_SDR"/>
</dbReference>
<dbReference type="PRINTS" id="PR00081">
    <property type="entry name" value="GDHRDH"/>
</dbReference>
<dbReference type="Gene3D" id="3.40.50.720">
    <property type="entry name" value="NAD(P)-binding Rossmann-like Domain"/>
    <property type="match status" value="1"/>
</dbReference>
<evidence type="ECO:0000256" key="3">
    <source>
        <dbReference type="ARBA" id="ARBA00023002"/>
    </source>
</evidence>
<dbReference type="AlphaFoldDB" id="A0A381PY94"/>
<dbReference type="Pfam" id="PF13561">
    <property type="entry name" value="adh_short_C2"/>
    <property type="match status" value="1"/>
</dbReference>
<dbReference type="FunFam" id="3.40.50.720:FF:000084">
    <property type="entry name" value="Short-chain dehydrogenase reductase"/>
    <property type="match status" value="1"/>
</dbReference>
<organism evidence="5">
    <name type="scientific">marine metagenome</name>
    <dbReference type="NCBI Taxonomy" id="408172"/>
    <lineage>
        <taxon>unclassified sequences</taxon>
        <taxon>metagenomes</taxon>
        <taxon>ecological metagenomes</taxon>
    </lineage>
</organism>
<sequence length="263" mass="28328">MSTTFYEHLFGVRDKVVLVTGGTRGIGLMIAEGLVRCGARVYISSRKEDACRDAEAQLSKLGVCVAIPCDISTIAGCQELARTLQASEDKLHVLVNNAGLTWSLDIDEFTEKAWDRVMDLDVKSPFFLTQALLPQLRAAATPDQRSSIINVTSVNGLKPGGLRNYSYVAAKAGLGQLTAQMARDLMDDHINVNAIAPGPFKSKMTAPLYATEEMEAQVRESFPMKRWGSMEDASGLTIFLSSRAGSYLTGVTLPCDGGATTIG</sequence>
<dbReference type="SMART" id="SM00822">
    <property type="entry name" value="PKS_KR"/>
    <property type="match status" value="1"/>
</dbReference>
<comment type="similarity">
    <text evidence="1">Belongs to the short-chain dehydrogenases/reductases (SDR) family.</text>
</comment>
<gene>
    <name evidence="5" type="ORF">METZ01_LOCUS23813</name>
</gene>
<dbReference type="InterPro" id="IPR002347">
    <property type="entry name" value="SDR_fam"/>
</dbReference>
<dbReference type="GO" id="GO:0016491">
    <property type="term" value="F:oxidoreductase activity"/>
    <property type="evidence" value="ECO:0007669"/>
    <property type="project" value="UniProtKB-KW"/>
</dbReference>
<evidence type="ECO:0000256" key="1">
    <source>
        <dbReference type="ARBA" id="ARBA00006484"/>
    </source>
</evidence>
<keyword evidence="3" id="KW-0560">Oxidoreductase</keyword>
<dbReference type="PRINTS" id="PR00080">
    <property type="entry name" value="SDRFAMILY"/>
</dbReference>
<dbReference type="InterPro" id="IPR020904">
    <property type="entry name" value="Sc_DH/Rdtase_CS"/>
</dbReference>
<dbReference type="PANTHER" id="PTHR43618">
    <property type="entry name" value="7-ALPHA-HYDROXYSTEROID DEHYDROGENASE"/>
    <property type="match status" value="1"/>
</dbReference>